<feature type="transmembrane region" description="Helical" evidence="1">
    <location>
        <begin position="143"/>
        <end position="162"/>
    </location>
</feature>
<protein>
    <submittedName>
        <fullName evidence="2">Uncharacterized protein</fullName>
    </submittedName>
</protein>
<feature type="transmembrane region" description="Helical" evidence="1">
    <location>
        <begin position="174"/>
        <end position="201"/>
    </location>
</feature>
<reference evidence="3" key="1">
    <citation type="journal article" date="2014" name="BMC Genomics">
        <title>Genome characteristics reveal the impact of lichenization on lichen-forming fungus Endocarpon pusillum Hedwig (Verrucariales, Ascomycota).</title>
        <authorList>
            <person name="Wang Y.-Y."/>
            <person name="Liu B."/>
            <person name="Zhang X.-Y."/>
            <person name="Zhou Q.-M."/>
            <person name="Zhang T."/>
            <person name="Li H."/>
            <person name="Yu Y.-F."/>
            <person name="Zhang X.-L."/>
            <person name="Hao X.-Y."/>
            <person name="Wang M."/>
            <person name="Wang L."/>
            <person name="Wei J.-C."/>
        </authorList>
    </citation>
    <scope>NUCLEOTIDE SEQUENCE [LARGE SCALE GENOMIC DNA]</scope>
    <source>
        <strain evidence="3">Z07020 / HMAS-L-300199</strain>
    </source>
</reference>
<feature type="transmembrane region" description="Helical" evidence="1">
    <location>
        <begin position="103"/>
        <end position="131"/>
    </location>
</feature>
<dbReference type="eggNOG" id="ENOG502RBVG">
    <property type="taxonomic scope" value="Eukaryota"/>
</dbReference>
<dbReference type="RefSeq" id="XP_007785790.1">
    <property type="nucleotide sequence ID" value="XM_007787600.1"/>
</dbReference>
<dbReference type="Proteomes" id="UP000019373">
    <property type="component" value="Unassembled WGS sequence"/>
</dbReference>
<keyword evidence="1" id="KW-1133">Transmembrane helix</keyword>
<keyword evidence="1" id="KW-0812">Transmembrane</keyword>
<keyword evidence="1" id="KW-0472">Membrane</keyword>
<accession>U1I144</accession>
<dbReference type="GeneID" id="19237729"/>
<dbReference type="EMBL" id="KE720681">
    <property type="protein sequence ID" value="ERF76965.1"/>
    <property type="molecule type" value="Genomic_DNA"/>
</dbReference>
<sequence length="216" mass="24337">MAQAADQITELNVTQTATKPRRWWHRESYWVLSCSIFFAFLLPALYGTLLKLWIANIDASRVVTTDVYTYIGTVAEVLNEGLPRAAWVIIGDKSSRSLDSRFGLAYTLIAFQSVLGCIMSIVFVAAAQNFANAFVPVEVRQSSLTYVIFYGVSAQLATILLATRPKWNLYQSFVSNFALVFGGSLVFSFFDILLVLMLWAWRLPKAKMHLEVFHDS</sequence>
<organism evidence="2 3">
    <name type="scientific">Endocarpon pusillum (strain Z07020 / HMAS-L-300199)</name>
    <name type="common">Lichen-forming fungus</name>
    <dbReference type="NCBI Taxonomy" id="1263415"/>
    <lineage>
        <taxon>Eukaryota</taxon>
        <taxon>Fungi</taxon>
        <taxon>Dikarya</taxon>
        <taxon>Ascomycota</taxon>
        <taxon>Pezizomycotina</taxon>
        <taxon>Eurotiomycetes</taxon>
        <taxon>Chaetothyriomycetidae</taxon>
        <taxon>Verrucariales</taxon>
        <taxon>Verrucariaceae</taxon>
        <taxon>Endocarpon</taxon>
    </lineage>
</organism>
<dbReference type="HOGENOM" id="CLU_1277601_0_0_1"/>
<gene>
    <name evidence="2" type="ORF">EPUS_02677</name>
</gene>
<evidence type="ECO:0000313" key="3">
    <source>
        <dbReference type="Proteomes" id="UP000019373"/>
    </source>
</evidence>
<dbReference type="OrthoDB" id="4364530at2759"/>
<feature type="transmembrane region" description="Helical" evidence="1">
    <location>
        <begin position="29"/>
        <end position="54"/>
    </location>
</feature>
<name>U1I144_ENDPU</name>
<evidence type="ECO:0000256" key="1">
    <source>
        <dbReference type="SAM" id="Phobius"/>
    </source>
</evidence>
<evidence type="ECO:0000313" key="2">
    <source>
        <dbReference type="EMBL" id="ERF76965.1"/>
    </source>
</evidence>
<keyword evidence="3" id="KW-1185">Reference proteome</keyword>
<dbReference type="AlphaFoldDB" id="U1I144"/>
<proteinExistence type="predicted"/>